<organism evidence="6 7">
    <name type="scientific">Rubellimicrobium rubrum</name>
    <dbReference type="NCBI Taxonomy" id="2585369"/>
    <lineage>
        <taxon>Bacteria</taxon>
        <taxon>Pseudomonadati</taxon>
        <taxon>Pseudomonadota</taxon>
        <taxon>Alphaproteobacteria</taxon>
        <taxon>Rhodobacterales</taxon>
        <taxon>Roseobacteraceae</taxon>
        <taxon>Rubellimicrobium</taxon>
    </lineage>
</organism>
<dbReference type="Proteomes" id="UP000305887">
    <property type="component" value="Unassembled WGS sequence"/>
</dbReference>
<dbReference type="OrthoDB" id="9781689at2"/>
<dbReference type="SMART" id="SM00822">
    <property type="entry name" value="PKS_KR"/>
    <property type="match status" value="1"/>
</dbReference>
<name>A0A5C4N7I8_9RHOB</name>
<dbReference type="PROSITE" id="PS00061">
    <property type="entry name" value="ADH_SHORT"/>
    <property type="match status" value="1"/>
</dbReference>
<comment type="caution">
    <text evidence="6">The sequence shown here is derived from an EMBL/GenBank/DDBJ whole genome shotgun (WGS) entry which is preliminary data.</text>
</comment>
<dbReference type="PANTHER" id="PTHR44196:SF1">
    <property type="entry name" value="DEHYDROGENASE_REDUCTASE SDR FAMILY MEMBER 7B"/>
    <property type="match status" value="1"/>
</dbReference>
<dbReference type="GO" id="GO:0016491">
    <property type="term" value="F:oxidoreductase activity"/>
    <property type="evidence" value="ECO:0007669"/>
    <property type="project" value="UniProtKB-KW"/>
</dbReference>
<dbReference type="InterPro" id="IPR020904">
    <property type="entry name" value="Sc_DH/Rdtase_CS"/>
</dbReference>
<dbReference type="InterPro" id="IPR002347">
    <property type="entry name" value="SDR_fam"/>
</dbReference>
<dbReference type="PRINTS" id="PR00081">
    <property type="entry name" value="GDHRDH"/>
</dbReference>
<dbReference type="PRINTS" id="PR00080">
    <property type="entry name" value="SDRFAMILY"/>
</dbReference>
<gene>
    <name evidence="6" type="ORF">FHG66_01665</name>
</gene>
<proteinExistence type="inferred from homology"/>
<feature type="domain" description="Ketoreductase" evidence="5">
    <location>
        <begin position="7"/>
        <end position="149"/>
    </location>
</feature>
<dbReference type="PANTHER" id="PTHR44196">
    <property type="entry name" value="DEHYDROGENASE/REDUCTASE SDR FAMILY MEMBER 7B"/>
    <property type="match status" value="1"/>
</dbReference>
<feature type="transmembrane region" description="Helical" evidence="4">
    <location>
        <begin position="303"/>
        <end position="323"/>
    </location>
</feature>
<protein>
    <submittedName>
        <fullName evidence="6">SDR family oxidoreductase</fullName>
    </submittedName>
</protein>
<keyword evidence="2" id="KW-0560">Oxidoreductase</keyword>
<evidence type="ECO:0000259" key="5">
    <source>
        <dbReference type="SMART" id="SM00822"/>
    </source>
</evidence>
<dbReference type="NCBIfam" id="NF004792">
    <property type="entry name" value="PRK06139.1"/>
    <property type="match status" value="1"/>
</dbReference>
<dbReference type="Gene3D" id="3.40.50.720">
    <property type="entry name" value="NAD(P)-binding Rossmann-like Domain"/>
    <property type="match status" value="1"/>
</dbReference>
<dbReference type="GO" id="GO:0016020">
    <property type="term" value="C:membrane"/>
    <property type="evidence" value="ECO:0007669"/>
    <property type="project" value="TreeGrafter"/>
</dbReference>
<keyword evidence="7" id="KW-1185">Reference proteome</keyword>
<evidence type="ECO:0000256" key="1">
    <source>
        <dbReference type="ARBA" id="ARBA00006484"/>
    </source>
</evidence>
<comment type="similarity">
    <text evidence="1 3">Belongs to the short-chain dehydrogenases/reductases (SDR) family.</text>
</comment>
<keyword evidence="4" id="KW-0472">Membrane</keyword>
<dbReference type="SUPFAM" id="SSF51735">
    <property type="entry name" value="NAD(P)-binding Rossmann-fold domains"/>
    <property type="match status" value="1"/>
</dbReference>
<evidence type="ECO:0000256" key="3">
    <source>
        <dbReference type="RuleBase" id="RU000363"/>
    </source>
</evidence>
<keyword evidence="4" id="KW-1133">Transmembrane helix</keyword>
<accession>A0A5C4N7I8</accession>
<dbReference type="Pfam" id="PF00106">
    <property type="entry name" value="adh_short"/>
    <property type="match status" value="1"/>
</dbReference>
<dbReference type="InterPro" id="IPR036291">
    <property type="entry name" value="NAD(P)-bd_dom_sf"/>
</dbReference>
<evidence type="ECO:0000256" key="4">
    <source>
        <dbReference type="SAM" id="Phobius"/>
    </source>
</evidence>
<reference evidence="6 7" key="1">
    <citation type="submission" date="2019-06" db="EMBL/GenBank/DDBJ databases">
        <title>YIM 131921 draft genome.</title>
        <authorList>
            <person name="Jiang L."/>
        </authorList>
    </citation>
    <scope>NUCLEOTIDE SEQUENCE [LARGE SCALE GENOMIC DNA]</scope>
    <source>
        <strain evidence="6 7">YIM 131921</strain>
    </source>
</reference>
<evidence type="ECO:0000256" key="2">
    <source>
        <dbReference type="ARBA" id="ARBA00023002"/>
    </source>
</evidence>
<dbReference type="AlphaFoldDB" id="A0A5C4N7I8"/>
<sequence length="328" mass="34244">MTDLSHASVVITGASSGIGRATARAFAQRGARLTLAARRGDVLEEAARECRALGGDAVVAPTDVTDPEAVRALARAAQDRWGRIDVWVNNAGVGAVGRFDAVPLDLHRQVIEVNLMGALYGAHAVIPVFRRQGAGVLVNNVSMGAWAPMPFAAAYTASKFGLRGLAASLRQELAEHPRIHVCGVFPSMIDTPGIQHGANLSGRNVDPGPYLYAPERVAEAIVGVALHPRAEVAVGFPAGWARFGYGVAPLPTEAAIGFVARRAMDRASRAPLREGALRHPIPDGTHASGGWLDRPGTVEAGRANTVVLGAAALGLGALALSLARRRRA</sequence>
<dbReference type="EMBL" id="VDFU01000001">
    <property type="protein sequence ID" value="TNC53021.1"/>
    <property type="molecule type" value="Genomic_DNA"/>
</dbReference>
<keyword evidence="4" id="KW-0812">Transmembrane</keyword>
<dbReference type="InterPro" id="IPR057326">
    <property type="entry name" value="KR_dom"/>
</dbReference>
<evidence type="ECO:0000313" key="7">
    <source>
        <dbReference type="Proteomes" id="UP000305887"/>
    </source>
</evidence>
<evidence type="ECO:0000313" key="6">
    <source>
        <dbReference type="EMBL" id="TNC53021.1"/>
    </source>
</evidence>
<dbReference type="RefSeq" id="WP_139074945.1">
    <property type="nucleotide sequence ID" value="NZ_VDFU01000001.1"/>
</dbReference>